<evidence type="ECO:0000313" key="8">
    <source>
        <dbReference type="Proteomes" id="UP000037510"/>
    </source>
</evidence>
<keyword evidence="4" id="KW-0963">Cytoplasm</keyword>
<comment type="caution">
    <text evidence="7">The sequence shown here is derived from an EMBL/GenBank/DDBJ whole genome shotgun (WGS) entry which is preliminary data.</text>
</comment>
<dbReference type="InterPro" id="IPR024135">
    <property type="entry name" value="LAMTOR5"/>
</dbReference>
<comment type="subcellular location">
    <subcellularLocation>
        <location evidence="2">Cytoplasm</location>
    </subcellularLocation>
    <subcellularLocation>
        <location evidence="1">Lysosome</location>
    </subcellularLocation>
</comment>
<gene>
    <name evidence="7" type="ORF">OBRU01_20509</name>
</gene>
<evidence type="ECO:0000256" key="6">
    <source>
        <dbReference type="ARBA" id="ARBA00032692"/>
    </source>
</evidence>
<organism evidence="7 8">
    <name type="scientific">Operophtera brumata</name>
    <name type="common">Winter moth</name>
    <name type="synonym">Phalaena brumata</name>
    <dbReference type="NCBI Taxonomy" id="104452"/>
    <lineage>
        <taxon>Eukaryota</taxon>
        <taxon>Metazoa</taxon>
        <taxon>Ecdysozoa</taxon>
        <taxon>Arthropoda</taxon>
        <taxon>Hexapoda</taxon>
        <taxon>Insecta</taxon>
        <taxon>Pterygota</taxon>
        <taxon>Neoptera</taxon>
        <taxon>Endopterygota</taxon>
        <taxon>Lepidoptera</taxon>
        <taxon>Glossata</taxon>
        <taxon>Ditrysia</taxon>
        <taxon>Geometroidea</taxon>
        <taxon>Geometridae</taxon>
        <taxon>Larentiinae</taxon>
        <taxon>Operophtera</taxon>
    </lineage>
</organism>
<dbReference type="AlphaFoldDB" id="A0A0L7KUR4"/>
<proteinExistence type="inferred from homology"/>
<dbReference type="GO" id="GO:0071230">
    <property type="term" value="P:cellular response to amino acid stimulus"/>
    <property type="evidence" value="ECO:0007669"/>
    <property type="project" value="TreeGrafter"/>
</dbReference>
<dbReference type="STRING" id="104452.A0A0L7KUR4"/>
<dbReference type="Proteomes" id="UP000037510">
    <property type="component" value="Unassembled WGS sequence"/>
</dbReference>
<dbReference type="GO" id="GO:0005764">
    <property type="term" value="C:lysosome"/>
    <property type="evidence" value="ECO:0007669"/>
    <property type="project" value="UniProtKB-SubCell"/>
</dbReference>
<comment type="similarity">
    <text evidence="3">Belongs to the LAMTOR5 family.</text>
</comment>
<dbReference type="EMBL" id="JTDY01005581">
    <property type="protein sequence ID" value="KOB66865.1"/>
    <property type="molecule type" value="Genomic_DNA"/>
</dbReference>
<evidence type="ECO:0000256" key="1">
    <source>
        <dbReference type="ARBA" id="ARBA00004371"/>
    </source>
</evidence>
<dbReference type="Gene3D" id="3.30.450.30">
    <property type="entry name" value="Dynein light chain 2a, cytoplasmic"/>
    <property type="match status" value="1"/>
</dbReference>
<dbReference type="PANTHER" id="PTHR13342">
    <property type="entry name" value="RAGULATOR COMPLEX PROTEIN LAMTOR5"/>
    <property type="match status" value="1"/>
</dbReference>
<dbReference type="FunFam" id="3.30.450.30:FF:000005">
    <property type="entry name" value="Ragulator complex protein LAMTOR5 homolog"/>
    <property type="match status" value="1"/>
</dbReference>
<evidence type="ECO:0000256" key="5">
    <source>
        <dbReference type="ARBA" id="ARBA00023228"/>
    </source>
</evidence>
<sequence>MEKELDKVIEEIMSTPNINGCLVADHQGLCLASKGSAHVDSAGIIVAISEQACKLQPNLKPPTVCLETEKKKCLIQRHGTITGAIFKQISNI</sequence>
<keyword evidence="8" id="KW-1185">Reference proteome</keyword>
<name>A0A0L7KUR4_OPEBR</name>
<protein>
    <recommendedName>
        <fullName evidence="6">Late endosomal/lysosomal adaptor and MAPK and MTOR activator 5</fullName>
    </recommendedName>
</protein>
<evidence type="ECO:0000256" key="4">
    <source>
        <dbReference type="ARBA" id="ARBA00022490"/>
    </source>
</evidence>
<accession>A0A0L7KUR4</accession>
<evidence type="ECO:0000256" key="3">
    <source>
        <dbReference type="ARBA" id="ARBA00007795"/>
    </source>
</evidence>
<reference evidence="7 8" key="1">
    <citation type="journal article" date="2015" name="Genome Biol. Evol.">
        <title>The genome of winter moth (Operophtera brumata) provides a genomic perspective on sexual dimorphism and phenology.</title>
        <authorList>
            <person name="Derks M.F."/>
            <person name="Smit S."/>
            <person name="Salis L."/>
            <person name="Schijlen E."/>
            <person name="Bossers A."/>
            <person name="Mateman C."/>
            <person name="Pijl A.S."/>
            <person name="de Ridder D."/>
            <person name="Groenen M.A."/>
            <person name="Visser M.E."/>
            <person name="Megens H.J."/>
        </authorList>
    </citation>
    <scope>NUCLEOTIDE SEQUENCE [LARGE SCALE GENOMIC DNA]</scope>
    <source>
        <strain evidence="7">WM2013NL</strain>
        <tissue evidence="7">Head and thorax</tissue>
    </source>
</reference>
<dbReference type="Pfam" id="PF16672">
    <property type="entry name" value="LAMTOR5"/>
    <property type="match status" value="1"/>
</dbReference>
<evidence type="ECO:0000256" key="2">
    <source>
        <dbReference type="ARBA" id="ARBA00004496"/>
    </source>
</evidence>
<dbReference type="GO" id="GO:0043066">
    <property type="term" value="P:negative regulation of apoptotic process"/>
    <property type="evidence" value="ECO:0007669"/>
    <property type="project" value="InterPro"/>
</dbReference>
<evidence type="ECO:0000313" key="7">
    <source>
        <dbReference type="EMBL" id="KOB66865.1"/>
    </source>
</evidence>
<dbReference type="GO" id="GO:0005085">
    <property type="term" value="F:guanyl-nucleotide exchange factor activity"/>
    <property type="evidence" value="ECO:0007669"/>
    <property type="project" value="TreeGrafter"/>
</dbReference>
<keyword evidence="5" id="KW-0458">Lysosome</keyword>
<dbReference type="PANTHER" id="PTHR13342:SF2">
    <property type="entry name" value="RAGULATOR COMPLEX PROTEIN LAMTOR5"/>
    <property type="match status" value="1"/>
</dbReference>
<dbReference type="GO" id="GO:1904263">
    <property type="term" value="P:positive regulation of TORC1 signaling"/>
    <property type="evidence" value="ECO:0007669"/>
    <property type="project" value="TreeGrafter"/>
</dbReference>
<dbReference type="SUPFAM" id="SSF103196">
    <property type="entry name" value="Roadblock/LC7 domain"/>
    <property type="match status" value="1"/>
</dbReference>
<dbReference type="GO" id="GO:0071986">
    <property type="term" value="C:Ragulator complex"/>
    <property type="evidence" value="ECO:0007669"/>
    <property type="project" value="InterPro"/>
</dbReference>